<evidence type="ECO:0000313" key="1">
    <source>
        <dbReference type="EMBL" id="RAL22003.1"/>
    </source>
</evidence>
<comment type="caution">
    <text evidence="1">The sequence shown here is derived from an EMBL/GenBank/DDBJ whole genome shotgun (WGS) entry which is preliminary data.</text>
</comment>
<proteinExistence type="predicted"/>
<dbReference type="EMBL" id="QJKK01000011">
    <property type="protein sequence ID" value="RAL22003.1"/>
    <property type="molecule type" value="Genomic_DNA"/>
</dbReference>
<protein>
    <submittedName>
        <fullName evidence="1">Uncharacterized protein</fullName>
    </submittedName>
</protein>
<keyword evidence="2" id="KW-1185">Reference proteome</keyword>
<dbReference type="OrthoDB" id="2989538at2"/>
<dbReference type="Proteomes" id="UP000251213">
    <property type="component" value="Unassembled WGS sequence"/>
</dbReference>
<dbReference type="AlphaFoldDB" id="A0A364K241"/>
<sequence length="197" mass="23807">MSEIKDTDLFLLGIKPALLTWDQDDRFDELLKYPAITDFEPMRYDYGRKRYFKNWIFFQTEDQKQEVLKKVEELGITSINDVEAERLLGHILGYPPKAVDSYIDILCEKDHDRKRAMEQRRCYVRYFGFRFICFVEHILESIKWLWSKYPSNRSLILDYDDEETEINYGEIHEIQRWVDQVETKIYLKSNGLVHTEV</sequence>
<evidence type="ECO:0000313" key="2">
    <source>
        <dbReference type="Proteomes" id="UP000251213"/>
    </source>
</evidence>
<reference evidence="1 2" key="1">
    <citation type="submission" date="2018-06" db="EMBL/GenBank/DDBJ databases">
        <title>Thermoflavimicrobium daqus sp. nov., a thermophilic microbe isolated from Moutai-flavour Daqu.</title>
        <authorList>
            <person name="Wang X."/>
            <person name="Zhou H."/>
        </authorList>
    </citation>
    <scope>NUCLEOTIDE SEQUENCE [LARGE SCALE GENOMIC DNA]</scope>
    <source>
        <strain evidence="1 2">FBKL4.011</strain>
    </source>
</reference>
<gene>
    <name evidence="1" type="ORF">DL897_15590</name>
</gene>
<organism evidence="1 2">
    <name type="scientific">Thermoflavimicrobium daqui</name>
    <dbReference type="NCBI Taxonomy" id="2137476"/>
    <lineage>
        <taxon>Bacteria</taxon>
        <taxon>Bacillati</taxon>
        <taxon>Bacillota</taxon>
        <taxon>Bacilli</taxon>
        <taxon>Bacillales</taxon>
        <taxon>Thermoactinomycetaceae</taxon>
        <taxon>Thermoflavimicrobium</taxon>
    </lineage>
</organism>
<reference evidence="1 2" key="2">
    <citation type="submission" date="2018-06" db="EMBL/GenBank/DDBJ databases">
        <authorList>
            <person name="Zhirakovskaya E."/>
        </authorList>
    </citation>
    <scope>NUCLEOTIDE SEQUENCE [LARGE SCALE GENOMIC DNA]</scope>
    <source>
        <strain evidence="1 2">FBKL4.011</strain>
    </source>
</reference>
<name>A0A364K241_9BACL</name>
<accession>A0A364K241</accession>
<dbReference type="RefSeq" id="WP_113660045.1">
    <property type="nucleotide sequence ID" value="NZ_KZ845673.1"/>
</dbReference>